<comment type="caution">
    <text evidence="10">The sequence shown here is derived from an EMBL/GenBank/DDBJ whole genome shotgun (WGS) entry which is preliminary data.</text>
</comment>
<dbReference type="Pfam" id="PF00072">
    <property type="entry name" value="Response_reg"/>
    <property type="match status" value="1"/>
</dbReference>
<dbReference type="PANTHER" id="PTHR43214">
    <property type="entry name" value="TWO-COMPONENT RESPONSE REGULATOR"/>
    <property type="match status" value="1"/>
</dbReference>
<name>A0ABV9NPX9_9BACI</name>
<dbReference type="CDD" id="cd17535">
    <property type="entry name" value="REC_NarL-like"/>
    <property type="match status" value="1"/>
</dbReference>
<dbReference type="PRINTS" id="PR00038">
    <property type="entry name" value="HTHLUXR"/>
</dbReference>
<organism evidence="10 11">
    <name type="scientific">Bacillus daqingensis</name>
    <dbReference type="NCBI Taxonomy" id="872396"/>
    <lineage>
        <taxon>Bacteria</taxon>
        <taxon>Bacillati</taxon>
        <taxon>Bacillota</taxon>
        <taxon>Bacilli</taxon>
        <taxon>Bacillales</taxon>
        <taxon>Bacillaceae</taxon>
        <taxon>Bacillus</taxon>
    </lineage>
</organism>
<dbReference type="InterPro" id="IPR000792">
    <property type="entry name" value="Tscrpt_reg_LuxR_C"/>
</dbReference>
<dbReference type="PROSITE" id="PS50043">
    <property type="entry name" value="HTH_LUXR_2"/>
    <property type="match status" value="1"/>
</dbReference>
<proteinExistence type="predicted"/>
<dbReference type="PANTHER" id="PTHR43214:SF37">
    <property type="entry name" value="TRANSCRIPTIONAL REGULATORY PROTEIN YDFI"/>
    <property type="match status" value="1"/>
</dbReference>
<dbReference type="SMART" id="SM00448">
    <property type="entry name" value="REC"/>
    <property type="match status" value="1"/>
</dbReference>
<dbReference type="InterPro" id="IPR011006">
    <property type="entry name" value="CheY-like_superfamily"/>
</dbReference>
<gene>
    <name evidence="10" type="ORF">ACFO4L_01930</name>
</gene>
<dbReference type="SUPFAM" id="SSF52172">
    <property type="entry name" value="CheY-like"/>
    <property type="match status" value="1"/>
</dbReference>
<dbReference type="PROSITE" id="PS50110">
    <property type="entry name" value="RESPONSE_REGULATORY"/>
    <property type="match status" value="1"/>
</dbReference>
<dbReference type="InterPro" id="IPR016032">
    <property type="entry name" value="Sig_transdc_resp-reg_C-effctor"/>
</dbReference>
<dbReference type="EMBL" id="JBHSGK010000003">
    <property type="protein sequence ID" value="MFC4735333.1"/>
    <property type="molecule type" value="Genomic_DNA"/>
</dbReference>
<dbReference type="InterPro" id="IPR001789">
    <property type="entry name" value="Sig_transdc_resp-reg_receiver"/>
</dbReference>
<accession>A0ABV9NPX9</accession>
<protein>
    <submittedName>
        <fullName evidence="10">Response regulator</fullName>
    </submittedName>
</protein>
<evidence type="ECO:0000259" key="8">
    <source>
        <dbReference type="PROSITE" id="PS50043"/>
    </source>
</evidence>
<dbReference type="InterPro" id="IPR058245">
    <property type="entry name" value="NreC/VraR/RcsB-like_REC"/>
</dbReference>
<evidence type="ECO:0000313" key="10">
    <source>
        <dbReference type="EMBL" id="MFC4735333.1"/>
    </source>
</evidence>
<evidence type="ECO:0000313" key="11">
    <source>
        <dbReference type="Proteomes" id="UP001595896"/>
    </source>
</evidence>
<dbReference type="Gene3D" id="3.40.50.2300">
    <property type="match status" value="1"/>
</dbReference>
<evidence type="ECO:0000256" key="6">
    <source>
        <dbReference type="ARBA" id="ARBA00023163"/>
    </source>
</evidence>
<evidence type="ECO:0000256" key="2">
    <source>
        <dbReference type="ARBA" id="ARBA00022490"/>
    </source>
</evidence>
<dbReference type="CDD" id="cd06170">
    <property type="entry name" value="LuxR_C_like"/>
    <property type="match status" value="1"/>
</dbReference>
<feature type="domain" description="HTH luxR-type" evidence="8">
    <location>
        <begin position="142"/>
        <end position="207"/>
    </location>
</feature>
<sequence>MTIRLLLVDDHDMVRLGLSTYLSMEEGLEVAGEARNGKEALAQVKALEPDVVLMDLQMETMNGIEATAELQKLHRPPKVIVLTSFLDDEMLYPVLEAGAFSYLLKTSTAEEIAAAVRSAGKGEAVFTSSVTSRMVEGMRRRSKAKHNELTKREMEVLLELGRGKTNQEMSQSLFIGIKTVKTHVSHILQKLELEDRTQAAIYVHEQRLLDHAEKAGN</sequence>
<dbReference type="Proteomes" id="UP001595896">
    <property type="component" value="Unassembled WGS sequence"/>
</dbReference>
<dbReference type="Pfam" id="PF00196">
    <property type="entry name" value="GerE"/>
    <property type="match status" value="1"/>
</dbReference>
<keyword evidence="6" id="KW-0804">Transcription</keyword>
<keyword evidence="4" id="KW-0805">Transcription regulation</keyword>
<evidence type="ECO:0000256" key="4">
    <source>
        <dbReference type="ARBA" id="ARBA00023015"/>
    </source>
</evidence>
<reference evidence="11" key="1">
    <citation type="journal article" date="2019" name="Int. J. Syst. Evol. Microbiol.">
        <title>The Global Catalogue of Microorganisms (GCM) 10K type strain sequencing project: providing services to taxonomists for standard genome sequencing and annotation.</title>
        <authorList>
            <consortium name="The Broad Institute Genomics Platform"/>
            <consortium name="The Broad Institute Genome Sequencing Center for Infectious Disease"/>
            <person name="Wu L."/>
            <person name="Ma J."/>
        </authorList>
    </citation>
    <scope>NUCLEOTIDE SEQUENCE [LARGE SCALE GENOMIC DNA]</scope>
    <source>
        <strain evidence="11">JCM 12165</strain>
    </source>
</reference>
<dbReference type="SUPFAM" id="SSF46894">
    <property type="entry name" value="C-terminal effector domain of the bipartite response regulators"/>
    <property type="match status" value="1"/>
</dbReference>
<evidence type="ECO:0000259" key="9">
    <source>
        <dbReference type="PROSITE" id="PS50110"/>
    </source>
</evidence>
<evidence type="ECO:0000256" key="5">
    <source>
        <dbReference type="ARBA" id="ARBA00023125"/>
    </source>
</evidence>
<feature type="modified residue" description="4-aspartylphosphate" evidence="7">
    <location>
        <position position="55"/>
    </location>
</feature>
<evidence type="ECO:0000256" key="3">
    <source>
        <dbReference type="ARBA" id="ARBA00022553"/>
    </source>
</evidence>
<comment type="subcellular location">
    <subcellularLocation>
        <location evidence="1">Cytoplasm</location>
    </subcellularLocation>
</comment>
<dbReference type="InterPro" id="IPR039420">
    <property type="entry name" value="WalR-like"/>
</dbReference>
<evidence type="ECO:0000256" key="7">
    <source>
        <dbReference type="PROSITE-ProRule" id="PRU00169"/>
    </source>
</evidence>
<keyword evidence="2" id="KW-0963">Cytoplasm</keyword>
<keyword evidence="3 7" id="KW-0597">Phosphoprotein</keyword>
<dbReference type="SMART" id="SM00421">
    <property type="entry name" value="HTH_LUXR"/>
    <property type="match status" value="1"/>
</dbReference>
<keyword evidence="5" id="KW-0238">DNA-binding</keyword>
<keyword evidence="11" id="KW-1185">Reference proteome</keyword>
<evidence type="ECO:0000256" key="1">
    <source>
        <dbReference type="ARBA" id="ARBA00004496"/>
    </source>
</evidence>
<feature type="domain" description="Response regulatory" evidence="9">
    <location>
        <begin position="4"/>
        <end position="120"/>
    </location>
</feature>
<dbReference type="RefSeq" id="WP_377907960.1">
    <property type="nucleotide sequence ID" value="NZ_JBHSGK010000003.1"/>
</dbReference>